<feature type="region of interest" description="Disordered" evidence="2">
    <location>
        <begin position="20"/>
        <end position="41"/>
    </location>
</feature>
<reference evidence="3 4" key="1">
    <citation type="submission" date="2014-06" db="EMBL/GenBank/DDBJ databases">
        <authorList>
            <person name="Swart Estienne"/>
        </authorList>
    </citation>
    <scope>NUCLEOTIDE SEQUENCE [LARGE SCALE GENOMIC DNA]</scope>
    <source>
        <strain evidence="3 4">130c</strain>
    </source>
</reference>
<evidence type="ECO:0000256" key="1">
    <source>
        <dbReference type="SAM" id="Coils"/>
    </source>
</evidence>
<name>A0A078A1C1_STYLE</name>
<evidence type="ECO:0000256" key="2">
    <source>
        <dbReference type="SAM" id="MobiDB-lite"/>
    </source>
</evidence>
<organism evidence="3 4">
    <name type="scientific">Stylonychia lemnae</name>
    <name type="common">Ciliate</name>
    <dbReference type="NCBI Taxonomy" id="5949"/>
    <lineage>
        <taxon>Eukaryota</taxon>
        <taxon>Sar</taxon>
        <taxon>Alveolata</taxon>
        <taxon>Ciliophora</taxon>
        <taxon>Intramacronucleata</taxon>
        <taxon>Spirotrichea</taxon>
        <taxon>Stichotrichia</taxon>
        <taxon>Sporadotrichida</taxon>
        <taxon>Oxytrichidae</taxon>
        <taxon>Stylonychinae</taxon>
        <taxon>Stylonychia</taxon>
    </lineage>
</organism>
<evidence type="ECO:0000313" key="3">
    <source>
        <dbReference type="EMBL" id="CDW75890.1"/>
    </source>
</evidence>
<dbReference type="EMBL" id="CCKQ01004728">
    <property type="protein sequence ID" value="CDW75890.1"/>
    <property type="molecule type" value="Genomic_DNA"/>
</dbReference>
<keyword evidence="4" id="KW-1185">Reference proteome</keyword>
<keyword evidence="1" id="KW-0175">Coiled coil</keyword>
<protein>
    <submittedName>
        <fullName evidence="3">Uncharacterized protein</fullName>
    </submittedName>
</protein>
<proteinExistence type="predicted"/>
<feature type="compositionally biased region" description="Polar residues" evidence="2">
    <location>
        <begin position="22"/>
        <end position="41"/>
    </location>
</feature>
<gene>
    <name evidence="3" type="primary">Contig90.g113</name>
    <name evidence="3" type="ORF">STYLEM_4885</name>
</gene>
<sequence>MSSTKSPRIVFAQNRKFVETPGIQSDPYQNNQSPGSKTRVSSFNRSFDFRITTSNRSISQSFDQNHFTPYRQDDKFASTFASQRHSIQQNGMNTNDKIDKGILMLQMKQEKELKKQQMLQLEARITKLKLEEQKALKRIQETKKEQQFVLKVQKEKSEWNHRKMSHQHYLKAVEEETRRQNSQTREIIKTKIMDNMKSRMIHNQQNRSQINEQTRRIQETIQKNKSELFEQNHSIYQQFKQGDVNAHKQRNEMRTSSTSQVERSYFQKIDSTRQEASLYEQRMRLLEQQEQLMISKLQNTNRQEQRILKNLKNTQDIKIPSTVLRFDKYEGRTARRKSILKQNVDLIMDKNKFNESQHLAIDLITNSQYYQELDNTSKQNLNQKFMDIQVQKEHQSSNEAIGLDQNQIITISIPKEQLKSIIEDIELERQ</sequence>
<feature type="coiled-coil region" evidence="1">
    <location>
        <begin position="269"/>
        <end position="314"/>
    </location>
</feature>
<evidence type="ECO:0000313" key="4">
    <source>
        <dbReference type="Proteomes" id="UP000039865"/>
    </source>
</evidence>
<dbReference type="InParanoid" id="A0A078A1C1"/>
<feature type="coiled-coil region" evidence="1">
    <location>
        <begin position="104"/>
        <end position="145"/>
    </location>
</feature>
<dbReference type="AlphaFoldDB" id="A0A078A1C1"/>
<accession>A0A078A1C1</accession>
<dbReference type="Proteomes" id="UP000039865">
    <property type="component" value="Unassembled WGS sequence"/>
</dbReference>